<dbReference type="KEGG" id="bmx:BMS_2892"/>
<feature type="transmembrane region" description="Helical" evidence="1">
    <location>
        <begin position="61"/>
        <end position="79"/>
    </location>
</feature>
<reference evidence="3" key="1">
    <citation type="journal article" date="2013" name="ISME J.">
        <title>A small predatory core genome in the divergent marine Bacteriovorax marinus SJ and the terrestrial Bdellovibrio bacteriovorus.</title>
        <authorList>
            <person name="Crossman L.C."/>
            <person name="Chen H."/>
            <person name="Cerdeno-Tarraga A.M."/>
            <person name="Brooks K."/>
            <person name="Quail M.A."/>
            <person name="Pineiro S.A."/>
            <person name="Hobley L."/>
            <person name="Sockett R.E."/>
            <person name="Bentley S.D."/>
            <person name="Parkhill J."/>
            <person name="Williams H.N."/>
            <person name="Stine O.C."/>
        </authorList>
    </citation>
    <scope>NUCLEOTIDE SEQUENCE [LARGE SCALE GENOMIC DNA]</scope>
    <source>
        <strain evidence="3">ATCC BAA-682 / DSM 15412 / SJ</strain>
    </source>
</reference>
<feature type="transmembrane region" description="Helical" evidence="1">
    <location>
        <begin position="321"/>
        <end position="339"/>
    </location>
</feature>
<dbReference type="RefSeq" id="WP_014245438.1">
    <property type="nucleotide sequence ID" value="NC_016620.1"/>
</dbReference>
<name>E1WYM4_HALMS</name>
<dbReference type="HOGENOM" id="CLU_739198_0_0_7"/>
<keyword evidence="1" id="KW-0472">Membrane</keyword>
<feature type="transmembrane region" description="Helical" evidence="1">
    <location>
        <begin position="139"/>
        <end position="164"/>
    </location>
</feature>
<keyword evidence="3" id="KW-1185">Reference proteome</keyword>
<sequence length="374" mass="42483">MGYPIFIDEVVNLEAGANFLSSFSYSNTFGNYTQSFDPFITTGPLATLIGGLPLVLGFPVLYSRVLFLLVSLSLLIFLLNKIARFHNFKFYQVLTLSGILLGCWSEIALYFSIMWGEVFGSLILVAGVLHYQQGKLRSAFLLFSSAAILVKTIFVLPVLGYFLLLLLKNIPLKNKINIILLSMSPLGFVLVNIFFDRGLAGVLQYPFDVIAAFSQNGSGLNSEMNQVSISLVLENVKIVYSNTGIGIFLLSCITLIFGIRNWREKSFDDLTPLFLSFLFYFLWFFMKGRAELTRHLAPMIFCCWYISLIPMLKILNKKENYLRPLLIGLFFILYVPSIQRDRGIILDDLKETKFIDHSLVDENSRSILKEMFDD</sequence>
<dbReference type="STRING" id="862908.BMS_2892"/>
<feature type="transmembrane region" description="Helical" evidence="1">
    <location>
        <begin position="238"/>
        <end position="258"/>
    </location>
</feature>
<feature type="transmembrane region" description="Helical" evidence="1">
    <location>
        <begin position="270"/>
        <end position="286"/>
    </location>
</feature>
<evidence type="ECO:0000313" key="2">
    <source>
        <dbReference type="EMBL" id="CBW27664.1"/>
    </source>
</evidence>
<dbReference type="Proteomes" id="UP000008963">
    <property type="component" value="Chromosome"/>
</dbReference>
<dbReference type="AlphaFoldDB" id="E1WYM4"/>
<proteinExistence type="predicted"/>
<evidence type="ECO:0000313" key="3">
    <source>
        <dbReference type="Proteomes" id="UP000008963"/>
    </source>
</evidence>
<dbReference type="PATRIC" id="fig|862908.3.peg.2766"/>
<feature type="transmembrane region" description="Helical" evidence="1">
    <location>
        <begin position="176"/>
        <end position="195"/>
    </location>
</feature>
<feature type="transmembrane region" description="Helical" evidence="1">
    <location>
        <begin position="292"/>
        <end position="309"/>
    </location>
</feature>
<organism evidence="2 3">
    <name type="scientific">Halobacteriovorax marinus (strain ATCC BAA-682 / DSM 15412 / SJ)</name>
    <name type="common">Bacteriovorax marinus</name>
    <dbReference type="NCBI Taxonomy" id="862908"/>
    <lineage>
        <taxon>Bacteria</taxon>
        <taxon>Pseudomonadati</taxon>
        <taxon>Bdellovibrionota</taxon>
        <taxon>Bacteriovoracia</taxon>
        <taxon>Bacteriovoracales</taxon>
        <taxon>Halobacteriovoraceae</taxon>
        <taxon>Halobacteriovorax</taxon>
    </lineage>
</organism>
<accession>E1WYM4</accession>
<keyword evidence="1" id="KW-0812">Transmembrane</keyword>
<protein>
    <submittedName>
        <fullName evidence="2">Membrane protein</fullName>
    </submittedName>
</protein>
<evidence type="ECO:0000256" key="1">
    <source>
        <dbReference type="SAM" id="Phobius"/>
    </source>
</evidence>
<keyword evidence="1" id="KW-1133">Transmembrane helix</keyword>
<dbReference type="EMBL" id="FQ312005">
    <property type="protein sequence ID" value="CBW27664.1"/>
    <property type="molecule type" value="Genomic_DNA"/>
</dbReference>
<gene>
    <name evidence="2" type="ordered locus">BMS_2892</name>
</gene>